<gene>
    <name evidence="10" type="ORF">ACFSW5_02375</name>
</gene>
<sequence>MSNAIETAVRPRAKKEPAEETVSDHGEYSGVKPTPLPLAGRRPKPAASALKDAAAGAAIPVLVIALWQIAVSAGLISLLFLPSPAAIMRTFAALALSEQLLHHLLVSMGRAALGFLIGGASGLLLGIVTGLFRKAQYVLDPSIQVLRLVPHLAVAPLIILWFGFGETSKIAIIVSGSFFPLYINTFLGIRNVDNKLFEVAKVLSFSPFRRLTRLVLPAALPDILLGVRTSLAVSWIGLVVAELIGSQSGIGFLINEAKQNSETTVIFVGIIIFAVVGKLIDSLMRGLERRLLRWRDSYKG</sequence>
<accession>A0ABW5QRS8</accession>
<organism evidence="10 11">
    <name type="scientific">Paenibacillus thailandensis</name>
    <dbReference type="NCBI Taxonomy" id="393250"/>
    <lineage>
        <taxon>Bacteria</taxon>
        <taxon>Bacillati</taxon>
        <taxon>Bacillota</taxon>
        <taxon>Bacilli</taxon>
        <taxon>Bacillales</taxon>
        <taxon>Paenibacillaceae</taxon>
        <taxon>Paenibacillus</taxon>
    </lineage>
</organism>
<dbReference type="CDD" id="cd06261">
    <property type="entry name" value="TM_PBP2"/>
    <property type="match status" value="1"/>
</dbReference>
<dbReference type="PANTHER" id="PTHR30151">
    <property type="entry name" value="ALKANE SULFONATE ABC TRANSPORTER-RELATED, MEMBRANE SUBUNIT"/>
    <property type="match status" value="1"/>
</dbReference>
<keyword evidence="5 7" id="KW-1133">Transmembrane helix</keyword>
<evidence type="ECO:0000256" key="4">
    <source>
        <dbReference type="ARBA" id="ARBA00022692"/>
    </source>
</evidence>
<keyword evidence="3" id="KW-1003">Cell membrane</keyword>
<dbReference type="Pfam" id="PF00528">
    <property type="entry name" value="BPD_transp_1"/>
    <property type="match status" value="1"/>
</dbReference>
<dbReference type="Proteomes" id="UP001597493">
    <property type="component" value="Unassembled WGS sequence"/>
</dbReference>
<feature type="domain" description="ABC transmembrane type-1" evidence="9">
    <location>
        <begin position="100"/>
        <end position="284"/>
    </location>
</feature>
<evidence type="ECO:0000256" key="3">
    <source>
        <dbReference type="ARBA" id="ARBA00022475"/>
    </source>
</evidence>
<comment type="subcellular location">
    <subcellularLocation>
        <location evidence="1 7">Cell membrane</location>
        <topology evidence="1 7">Multi-pass membrane protein</topology>
    </subcellularLocation>
</comment>
<evidence type="ECO:0000256" key="8">
    <source>
        <dbReference type="SAM" id="MobiDB-lite"/>
    </source>
</evidence>
<evidence type="ECO:0000259" key="9">
    <source>
        <dbReference type="PROSITE" id="PS50928"/>
    </source>
</evidence>
<keyword evidence="4 7" id="KW-0812">Transmembrane</keyword>
<reference evidence="11" key="1">
    <citation type="journal article" date="2019" name="Int. J. Syst. Evol. Microbiol.">
        <title>The Global Catalogue of Microorganisms (GCM) 10K type strain sequencing project: providing services to taxonomists for standard genome sequencing and annotation.</title>
        <authorList>
            <consortium name="The Broad Institute Genomics Platform"/>
            <consortium name="The Broad Institute Genome Sequencing Center for Infectious Disease"/>
            <person name="Wu L."/>
            <person name="Ma J."/>
        </authorList>
    </citation>
    <scope>NUCLEOTIDE SEQUENCE [LARGE SCALE GENOMIC DNA]</scope>
    <source>
        <strain evidence="11">TISTR 1827</strain>
    </source>
</reference>
<feature type="compositionally biased region" description="Basic and acidic residues" evidence="8">
    <location>
        <begin position="14"/>
        <end position="27"/>
    </location>
</feature>
<evidence type="ECO:0000256" key="1">
    <source>
        <dbReference type="ARBA" id="ARBA00004651"/>
    </source>
</evidence>
<protein>
    <submittedName>
        <fullName evidence="10">ABC transporter permease</fullName>
    </submittedName>
</protein>
<keyword evidence="2 7" id="KW-0813">Transport</keyword>
<evidence type="ECO:0000256" key="6">
    <source>
        <dbReference type="ARBA" id="ARBA00023136"/>
    </source>
</evidence>
<feature type="transmembrane region" description="Helical" evidence="7">
    <location>
        <begin position="170"/>
        <end position="189"/>
    </location>
</feature>
<evidence type="ECO:0000256" key="7">
    <source>
        <dbReference type="RuleBase" id="RU363032"/>
    </source>
</evidence>
<comment type="similarity">
    <text evidence="7">Belongs to the binding-protein-dependent transport system permease family.</text>
</comment>
<keyword evidence="11" id="KW-1185">Reference proteome</keyword>
<evidence type="ECO:0000256" key="5">
    <source>
        <dbReference type="ARBA" id="ARBA00022989"/>
    </source>
</evidence>
<dbReference type="RefSeq" id="WP_379269333.1">
    <property type="nucleotide sequence ID" value="NZ_JBHUGT010000031.1"/>
</dbReference>
<feature type="transmembrane region" description="Helical" evidence="7">
    <location>
        <begin position="145"/>
        <end position="164"/>
    </location>
</feature>
<feature type="transmembrane region" description="Helical" evidence="7">
    <location>
        <begin position="57"/>
        <end position="80"/>
    </location>
</feature>
<feature type="transmembrane region" description="Helical" evidence="7">
    <location>
        <begin position="111"/>
        <end position="133"/>
    </location>
</feature>
<dbReference type="PANTHER" id="PTHR30151:SF38">
    <property type="entry name" value="ALIPHATIC SULFONATES TRANSPORT PERMEASE PROTEIN SSUC-RELATED"/>
    <property type="match status" value="1"/>
</dbReference>
<dbReference type="EMBL" id="JBHUMY010000001">
    <property type="protein sequence ID" value="MFD2659106.1"/>
    <property type="molecule type" value="Genomic_DNA"/>
</dbReference>
<name>A0ABW5QRS8_9BACL</name>
<evidence type="ECO:0000256" key="2">
    <source>
        <dbReference type="ARBA" id="ARBA00022448"/>
    </source>
</evidence>
<proteinExistence type="inferred from homology"/>
<comment type="caution">
    <text evidence="10">The sequence shown here is derived from an EMBL/GenBank/DDBJ whole genome shotgun (WGS) entry which is preliminary data.</text>
</comment>
<feature type="region of interest" description="Disordered" evidence="8">
    <location>
        <begin position="1"/>
        <end position="35"/>
    </location>
</feature>
<feature type="transmembrane region" description="Helical" evidence="7">
    <location>
        <begin position="223"/>
        <end position="244"/>
    </location>
</feature>
<evidence type="ECO:0000313" key="11">
    <source>
        <dbReference type="Proteomes" id="UP001597493"/>
    </source>
</evidence>
<dbReference type="PROSITE" id="PS50928">
    <property type="entry name" value="ABC_TM1"/>
    <property type="match status" value="1"/>
</dbReference>
<dbReference type="InterPro" id="IPR035906">
    <property type="entry name" value="MetI-like_sf"/>
</dbReference>
<keyword evidence="6 7" id="KW-0472">Membrane</keyword>
<dbReference type="Gene3D" id="1.10.3720.10">
    <property type="entry name" value="MetI-like"/>
    <property type="match status" value="1"/>
</dbReference>
<dbReference type="InterPro" id="IPR000515">
    <property type="entry name" value="MetI-like"/>
</dbReference>
<feature type="transmembrane region" description="Helical" evidence="7">
    <location>
        <begin position="264"/>
        <end position="284"/>
    </location>
</feature>
<evidence type="ECO:0000313" key="10">
    <source>
        <dbReference type="EMBL" id="MFD2659106.1"/>
    </source>
</evidence>
<dbReference type="SUPFAM" id="SSF161098">
    <property type="entry name" value="MetI-like"/>
    <property type="match status" value="1"/>
</dbReference>